<evidence type="ECO:0000313" key="2">
    <source>
        <dbReference type="EMBL" id="GFD38043.1"/>
    </source>
</evidence>
<feature type="region of interest" description="Disordered" evidence="1">
    <location>
        <begin position="25"/>
        <end position="49"/>
    </location>
</feature>
<organism evidence="2">
    <name type="scientific">Tanacetum cinerariifolium</name>
    <name type="common">Dalmatian daisy</name>
    <name type="synonym">Chrysanthemum cinerariifolium</name>
    <dbReference type="NCBI Taxonomy" id="118510"/>
    <lineage>
        <taxon>Eukaryota</taxon>
        <taxon>Viridiplantae</taxon>
        <taxon>Streptophyta</taxon>
        <taxon>Embryophyta</taxon>
        <taxon>Tracheophyta</taxon>
        <taxon>Spermatophyta</taxon>
        <taxon>Magnoliopsida</taxon>
        <taxon>eudicotyledons</taxon>
        <taxon>Gunneridae</taxon>
        <taxon>Pentapetalae</taxon>
        <taxon>asterids</taxon>
        <taxon>campanulids</taxon>
        <taxon>Asterales</taxon>
        <taxon>Asteraceae</taxon>
        <taxon>Asteroideae</taxon>
        <taxon>Anthemideae</taxon>
        <taxon>Anthemidinae</taxon>
        <taxon>Tanacetum</taxon>
    </lineage>
</organism>
<feature type="compositionally biased region" description="Polar residues" evidence="1">
    <location>
        <begin position="26"/>
        <end position="42"/>
    </location>
</feature>
<name>A0A699VUI8_TANCI</name>
<protein>
    <submittedName>
        <fullName evidence="2">Uncharacterized protein</fullName>
    </submittedName>
</protein>
<gene>
    <name evidence="2" type="ORF">Tci_910012</name>
</gene>
<evidence type="ECO:0000256" key="1">
    <source>
        <dbReference type="SAM" id="MobiDB-lite"/>
    </source>
</evidence>
<comment type="caution">
    <text evidence="2">The sequence shown here is derived from an EMBL/GenBank/DDBJ whole genome shotgun (WGS) entry which is preliminary data.</text>
</comment>
<dbReference type="AlphaFoldDB" id="A0A699VUI8"/>
<reference evidence="2" key="1">
    <citation type="journal article" date="2019" name="Sci. Rep.">
        <title>Draft genome of Tanacetum cinerariifolium, the natural source of mosquito coil.</title>
        <authorList>
            <person name="Yamashiro T."/>
            <person name="Shiraishi A."/>
            <person name="Satake H."/>
            <person name="Nakayama K."/>
        </authorList>
    </citation>
    <scope>NUCLEOTIDE SEQUENCE</scope>
</reference>
<dbReference type="EMBL" id="BKCJ011494891">
    <property type="protein sequence ID" value="GFD38043.1"/>
    <property type="molecule type" value="Genomic_DNA"/>
</dbReference>
<proteinExistence type="predicted"/>
<feature type="non-terminal residue" evidence="2">
    <location>
        <position position="1"/>
    </location>
</feature>
<sequence length="49" mass="4636">SGNGITASGNINSLCKDCCCIHGGQASPSLTSLTGDAGSSATGGRAEAH</sequence>
<accession>A0A699VUI8</accession>